<feature type="signal peptide" evidence="2">
    <location>
        <begin position="1"/>
        <end position="18"/>
    </location>
</feature>
<proteinExistence type="predicted"/>
<comment type="caution">
    <text evidence="1">Lacks conserved residue(s) required for the propagation of feature annotation.</text>
</comment>
<accession>A0A8R1I7Q8</accession>
<reference evidence="4" key="2">
    <citation type="submission" date="2022-06" db="UniProtKB">
        <authorList>
            <consortium name="EnsemblMetazoa"/>
        </authorList>
    </citation>
    <scope>IDENTIFICATION</scope>
    <source>
        <strain evidence="4">DF5081</strain>
    </source>
</reference>
<evidence type="ECO:0000313" key="5">
    <source>
        <dbReference type="Proteomes" id="UP000005237"/>
    </source>
</evidence>
<evidence type="ECO:0000256" key="2">
    <source>
        <dbReference type="SAM" id="SignalP"/>
    </source>
</evidence>
<evidence type="ECO:0000259" key="3">
    <source>
        <dbReference type="PROSITE" id="PS51670"/>
    </source>
</evidence>
<dbReference type="EnsemblMetazoa" id="CJA19374.1">
    <property type="protein sequence ID" value="CJA19374.1"/>
    <property type="gene ID" value="WBGene00138579"/>
</dbReference>
<evidence type="ECO:0000313" key="4">
    <source>
        <dbReference type="EnsemblMetazoa" id="CJA19374.1"/>
    </source>
</evidence>
<dbReference type="OMA" id="RRYYCAR"/>
<evidence type="ECO:0000256" key="1">
    <source>
        <dbReference type="PROSITE-ProRule" id="PRU01005"/>
    </source>
</evidence>
<dbReference type="AlphaFoldDB" id="A0A8R1I7Q8"/>
<keyword evidence="5" id="KW-1185">Reference proteome</keyword>
<dbReference type="PROSITE" id="PS51670">
    <property type="entry name" value="SHKT"/>
    <property type="match status" value="1"/>
</dbReference>
<protein>
    <submittedName>
        <fullName evidence="4">ShKT domain-containing protein</fullName>
    </submittedName>
</protein>
<feature type="chain" id="PRO_5035841277" evidence="2">
    <location>
        <begin position="19"/>
        <end position="88"/>
    </location>
</feature>
<dbReference type="Gene3D" id="1.10.10.1940">
    <property type="match status" value="1"/>
</dbReference>
<feature type="domain" description="ShKT" evidence="3">
    <location>
        <begin position="27"/>
        <end position="64"/>
    </location>
</feature>
<reference evidence="5" key="1">
    <citation type="submission" date="2010-08" db="EMBL/GenBank/DDBJ databases">
        <authorList>
            <consortium name="Caenorhabditis japonica Sequencing Consortium"/>
            <person name="Wilson R.K."/>
        </authorList>
    </citation>
    <scope>NUCLEOTIDE SEQUENCE [LARGE SCALE GENOMIC DNA]</scope>
    <source>
        <strain evidence="5">DF5081</strain>
    </source>
</reference>
<keyword evidence="2" id="KW-0732">Signal</keyword>
<name>A0A8R1I7Q8_CAEJA</name>
<dbReference type="SMART" id="SM00254">
    <property type="entry name" value="ShKT"/>
    <property type="match status" value="1"/>
</dbReference>
<sequence length="88" mass="10082">MKYLLVVLLVLSAVSVYAKPLDGDDICMDHGANCRNWALNNFCTNCEWTCEQRRYYCARTCGFCQHNYVCTNCTTTTLKPKANFEIPL</sequence>
<organism evidence="4 5">
    <name type="scientific">Caenorhabditis japonica</name>
    <dbReference type="NCBI Taxonomy" id="281687"/>
    <lineage>
        <taxon>Eukaryota</taxon>
        <taxon>Metazoa</taxon>
        <taxon>Ecdysozoa</taxon>
        <taxon>Nematoda</taxon>
        <taxon>Chromadorea</taxon>
        <taxon>Rhabditida</taxon>
        <taxon>Rhabditina</taxon>
        <taxon>Rhabditomorpha</taxon>
        <taxon>Rhabditoidea</taxon>
        <taxon>Rhabditidae</taxon>
        <taxon>Peloderinae</taxon>
        <taxon>Caenorhabditis</taxon>
    </lineage>
</organism>
<dbReference type="Pfam" id="PF01549">
    <property type="entry name" value="ShK"/>
    <property type="match status" value="1"/>
</dbReference>
<dbReference type="InterPro" id="IPR003582">
    <property type="entry name" value="ShKT_dom"/>
</dbReference>
<dbReference type="Proteomes" id="UP000005237">
    <property type="component" value="Unassembled WGS sequence"/>
</dbReference>